<feature type="compositionally biased region" description="Basic and acidic residues" evidence="1">
    <location>
        <begin position="45"/>
        <end position="65"/>
    </location>
</feature>
<keyword evidence="3" id="KW-1185">Reference proteome</keyword>
<proteinExistence type="predicted"/>
<evidence type="ECO:0000256" key="1">
    <source>
        <dbReference type="SAM" id="MobiDB-lite"/>
    </source>
</evidence>
<sequence length="74" mass="8524">METETLLNKNQVIESFGNLPDQVTADQLIERILFIRLINERLREAESEPGTSHKDFMQEFNEFKAQKRGSGNVA</sequence>
<dbReference type="EMBL" id="JBHUOM010000019">
    <property type="protein sequence ID" value="MFD2935547.1"/>
    <property type="molecule type" value="Genomic_DNA"/>
</dbReference>
<comment type="caution">
    <text evidence="2">The sequence shown here is derived from an EMBL/GenBank/DDBJ whole genome shotgun (WGS) entry which is preliminary data.</text>
</comment>
<evidence type="ECO:0008006" key="4">
    <source>
        <dbReference type="Google" id="ProtNLM"/>
    </source>
</evidence>
<dbReference type="RefSeq" id="WP_381503577.1">
    <property type="nucleotide sequence ID" value="NZ_JBHUOM010000019.1"/>
</dbReference>
<protein>
    <recommendedName>
        <fullName evidence="4">DUF2281 domain-containing protein</fullName>
    </recommendedName>
</protein>
<evidence type="ECO:0000313" key="3">
    <source>
        <dbReference type="Proteomes" id="UP001597512"/>
    </source>
</evidence>
<organism evidence="2 3">
    <name type="scientific">Spirosoma flavum</name>
    <dbReference type="NCBI Taxonomy" id="2048557"/>
    <lineage>
        <taxon>Bacteria</taxon>
        <taxon>Pseudomonadati</taxon>
        <taxon>Bacteroidota</taxon>
        <taxon>Cytophagia</taxon>
        <taxon>Cytophagales</taxon>
        <taxon>Cytophagaceae</taxon>
        <taxon>Spirosoma</taxon>
    </lineage>
</organism>
<evidence type="ECO:0000313" key="2">
    <source>
        <dbReference type="EMBL" id="MFD2935547.1"/>
    </source>
</evidence>
<name>A0ABW6AM14_9BACT</name>
<reference evidence="3" key="1">
    <citation type="journal article" date="2019" name="Int. J. Syst. Evol. Microbiol.">
        <title>The Global Catalogue of Microorganisms (GCM) 10K type strain sequencing project: providing services to taxonomists for standard genome sequencing and annotation.</title>
        <authorList>
            <consortium name="The Broad Institute Genomics Platform"/>
            <consortium name="The Broad Institute Genome Sequencing Center for Infectious Disease"/>
            <person name="Wu L."/>
            <person name="Ma J."/>
        </authorList>
    </citation>
    <scope>NUCLEOTIDE SEQUENCE [LARGE SCALE GENOMIC DNA]</scope>
    <source>
        <strain evidence="3">KCTC 52490</strain>
    </source>
</reference>
<dbReference type="Proteomes" id="UP001597512">
    <property type="component" value="Unassembled WGS sequence"/>
</dbReference>
<accession>A0ABW6AM14</accession>
<feature type="region of interest" description="Disordered" evidence="1">
    <location>
        <begin position="45"/>
        <end position="74"/>
    </location>
</feature>
<gene>
    <name evidence="2" type="ORF">ACFS25_17325</name>
</gene>